<gene>
    <name evidence="3" type="ORF">DFR47_102652</name>
</gene>
<comment type="caution">
    <text evidence="3">The sequence shown here is derived from an EMBL/GenBank/DDBJ whole genome shotgun (WGS) entry which is preliminary data.</text>
</comment>
<keyword evidence="4" id="KW-1185">Reference proteome</keyword>
<name>A0A366E642_9HYPH</name>
<dbReference type="EMBL" id="QNRH01000002">
    <property type="protein sequence ID" value="RBO97861.1"/>
    <property type="molecule type" value="Genomic_DNA"/>
</dbReference>
<evidence type="ECO:0000256" key="1">
    <source>
        <dbReference type="SAM" id="MobiDB-lite"/>
    </source>
</evidence>
<protein>
    <submittedName>
        <fullName evidence="3">Uncharacterized protein</fullName>
    </submittedName>
</protein>
<keyword evidence="2" id="KW-0812">Transmembrane</keyword>
<feature type="transmembrane region" description="Helical" evidence="2">
    <location>
        <begin position="12"/>
        <end position="35"/>
    </location>
</feature>
<evidence type="ECO:0000313" key="3">
    <source>
        <dbReference type="EMBL" id="RBO97861.1"/>
    </source>
</evidence>
<accession>A0A366E642</accession>
<evidence type="ECO:0000313" key="4">
    <source>
        <dbReference type="Proteomes" id="UP000252893"/>
    </source>
</evidence>
<dbReference type="RefSeq" id="WP_210207271.1">
    <property type="nucleotide sequence ID" value="NZ_JBHEEG010000002.1"/>
</dbReference>
<reference evidence="3 4" key="1">
    <citation type="submission" date="2018-06" db="EMBL/GenBank/DDBJ databases">
        <title>Genomic Encyclopedia of Type Strains, Phase IV (KMG-IV): sequencing the most valuable type-strain genomes for metagenomic binning, comparative biology and taxonomic classification.</title>
        <authorList>
            <person name="Goeker M."/>
        </authorList>
    </citation>
    <scope>NUCLEOTIDE SEQUENCE [LARGE SCALE GENOMIC DNA]</scope>
    <source>
        <strain evidence="3 4">DSM 25619</strain>
    </source>
</reference>
<dbReference type="PROSITE" id="PS51257">
    <property type="entry name" value="PROKAR_LIPOPROTEIN"/>
    <property type="match status" value="1"/>
</dbReference>
<keyword evidence="2" id="KW-0472">Membrane</keyword>
<sequence>MKNESTAAFMPTLTRLIILLAVIAACIYGLMLVLVKTVSPVTSEITVRVPAHKMLQQPRDTGPVSPAPIPSPYTDGEPEAEDAE</sequence>
<proteinExistence type="predicted"/>
<dbReference type="AlphaFoldDB" id="A0A366E642"/>
<dbReference type="Proteomes" id="UP000252893">
    <property type="component" value="Unassembled WGS sequence"/>
</dbReference>
<feature type="region of interest" description="Disordered" evidence="1">
    <location>
        <begin position="52"/>
        <end position="84"/>
    </location>
</feature>
<organism evidence="3 4">
    <name type="scientific">Pseudochrobactrum asaccharolyticum</name>
    <dbReference type="NCBI Taxonomy" id="354351"/>
    <lineage>
        <taxon>Bacteria</taxon>
        <taxon>Pseudomonadati</taxon>
        <taxon>Pseudomonadota</taxon>
        <taxon>Alphaproteobacteria</taxon>
        <taxon>Hyphomicrobiales</taxon>
        <taxon>Brucellaceae</taxon>
        <taxon>Pseudochrobactrum</taxon>
    </lineage>
</organism>
<evidence type="ECO:0000256" key="2">
    <source>
        <dbReference type="SAM" id="Phobius"/>
    </source>
</evidence>
<keyword evidence="2" id="KW-1133">Transmembrane helix</keyword>